<feature type="transmembrane region" description="Helical" evidence="6">
    <location>
        <begin position="445"/>
        <end position="461"/>
    </location>
</feature>
<proteinExistence type="predicted"/>
<dbReference type="InterPro" id="IPR002797">
    <property type="entry name" value="Polysacc_synth"/>
</dbReference>
<reference evidence="7 8" key="1">
    <citation type="submission" date="2020-02" db="EMBL/GenBank/DDBJ databases">
        <title>Genome assembly of a novel Clostridium senegalense strain.</title>
        <authorList>
            <person name="Gupta T.B."/>
            <person name="Jauregui R."/>
            <person name="Maclean P."/>
            <person name="Nawarathana A."/>
            <person name="Brightwell G."/>
        </authorList>
    </citation>
    <scope>NUCLEOTIDE SEQUENCE [LARGE SCALE GENOMIC DNA]</scope>
    <source>
        <strain evidence="7 8">AGRFS4</strain>
    </source>
</reference>
<feature type="transmembrane region" description="Helical" evidence="6">
    <location>
        <begin position="12"/>
        <end position="36"/>
    </location>
</feature>
<dbReference type="RefSeq" id="WP_199869215.1">
    <property type="nucleotide sequence ID" value="NZ_JAAGPU010000003.1"/>
</dbReference>
<keyword evidence="3 6" id="KW-0812">Transmembrane</keyword>
<feature type="transmembrane region" description="Helical" evidence="6">
    <location>
        <begin position="256"/>
        <end position="278"/>
    </location>
</feature>
<name>A0A6M0GZC8_9CLOT</name>
<dbReference type="Proteomes" id="UP000481872">
    <property type="component" value="Unassembled WGS sequence"/>
</dbReference>
<evidence type="ECO:0000256" key="4">
    <source>
        <dbReference type="ARBA" id="ARBA00022989"/>
    </source>
</evidence>
<evidence type="ECO:0000256" key="2">
    <source>
        <dbReference type="ARBA" id="ARBA00022475"/>
    </source>
</evidence>
<dbReference type="PANTHER" id="PTHR30250">
    <property type="entry name" value="PST FAMILY PREDICTED COLANIC ACID TRANSPORTER"/>
    <property type="match status" value="1"/>
</dbReference>
<comment type="caution">
    <text evidence="7">The sequence shown here is derived from an EMBL/GenBank/DDBJ whole genome shotgun (WGS) entry which is preliminary data.</text>
</comment>
<dbReference type="Pfam" id="PF01943">
    <property type="entry name" value="Polysacc_synt"/>
    <property type="match status" value="1"/>
</dbReference>
<organism evidence="7 8">
    <name type="scientific">Clostridium senegalense</name>
    <dbReference type="NCBI Taxonomy" id="1465809"/>
    <lineage>
        <taxon>Bacteria</taxon>
        <taxon>Bacillati</taxon>
        <taxon>Bacillota</taxon>
        <taxon>Clostridia</taxon>
        <taxon>Eubacteriales</taxon>
        <taxon>Clostridiaceae</taxon>
        <taxon>Clostridium</taxon>
    </lineage>
</organism>
<dbReference type="EMBL" id="JAAGPU010000003">
    <property type="protein sequence ID" value="NEU03936.1"/>
    <property type="molecule type" value="Genomic_DNA"/>
</dbReference>
<feature type="transmembrane region" description="Helical" evidence="6">
    <location>
        <begin position="176"/>
        <end position="195"/>
    </location>
</feature>
<feature type="transmembrane region" description="Helical" evidence="6">
    <location>
        <begin position="80"/>
        <end position="102"/>
    </location>
</feature>
<dbReference type="InterPro" id="IPR050833">
    <property type="entry name" value="Poly_Biosynth_Transport"/>
</dbReference>
<feature type="transmembrane region" description="Helical" evidence="6">
    <location>
        <begin position="48"/>
        <end position="68"/>
    </location>
</feature>
<feature type="transmembrane region" description="Helical" evidence="6">
    <location>
        <begin position="114"/>
        <end position="136"/>
    </location>
</feature>
<evidence type="ECO:0000313" key="8">
    <source>
        <dbReference type="Proteomes" id="UP000481872"/>
    </source>
</evidence>
<accession>A0A6M0GZC8</accession>
<feature type="transmembrane region" description="Helical" evidence="6">
    <location>
        <begin position="365"/>
        <end position="383"/>
    </location>
</feature>
<evidence type="ECO:0000256" key="3">
    <source>
        <dbReference type="ARBA" id="ARBA00022692"/>
    </source>
</evidence>
<comment type="subcellular location">
    <subcellularLocation>
        <location evidence="1">Cell membrane</location>
        <topology evidence="1">Multi-pass membrane protein</topology>
    </subcellularLocation>
</comment>
<protein>
    <submittedName>
        <fullName evidence="7">Oligosaccharide flippase family protein</fullName>
    </submittedName>
</protein>
<dbReference type="PANTHER" id="PTHR30250:SF11">
    <property type="entry name" value="O-ANTIGEN TRANSPORTER-RELATED"/>
    <property type="match status" value="1"/>
</dbReference>
<feature type="transmembrane region" description="Helical" evidence="6">
    <location>
        <begin position="148"/>
        <end position="170"/>
    </location>
</feature>
<keyword evidence="2" id="KW-1003">Cell membrane</keyword>
<feature type="transmembrane region" description="Helical" evidence="6">
    <location>
        <begin position="219"/>
        <end position="236"/>
    </location>
</feature>
<sequence length="482" mass="55905">MSNKSLLNKFLSFSVGSWITFLIGIISTPIITRMFSPVQFGIYSQFELYSSLVMIILVFGIDQAFVRFFYAEKEENRKLLLLRCVKIPAIINILLIILAIIFREYVSKFIFGSYNLIFLIIIIVHVSFLLINRFALLVVRMQQKSKTYSLLIVMNKVFYLFMIFIAGYYLKDNYMALVLALLFSNVAVTIMAIICEREYWNIFNIKDGEMNLQTDTKEILVYGAPLVITAAIHYIFQSADRIAIQSFWGAEELGIYSSAAKVVALLTILQGCFTTFWVPVAFERYEKNPEDVEFFEKASLIVTIAMFFCTIGLILFRDIIILFLGSEYRTAAYIIPFLSFMPIMYTVSETTVLGINFKKKQRKHIYISVVSCVVNIIGNFILVPKLGAVGAGISTGLSYIVFFSIRTYIGLRYYKVNYHLKRFYIMTFALCIYTFYATFFKFGYLYILLGILELLLLYILYRKYINALINMCRDLYKKKIKR</sequence>
<evidence type="ECO:0000256" key="6">
    <source>
        <dbReference type="SAM" id="Phobius"/>
    </source>
</evidence>
<gene>
    <name evidence="7" type="ORF">G3M99_03495</name>
</gene>
<keyword evidence="8" id="KW-1185">Reference proteome</keyword>
<feature type="transmembrane region" description="Helical" evidence="6">
    <location>
        <begin position="299"/>
        <end position="325"/>
    </location>
</feature>
<evidence type="ECO:0000256" key="5">
    <source>
        <dbReference type="ARBA" id="ARBA00023136"/>
    </source>
</evidence>
<evidence type="ECO:0000313" key="7">
    <source>
        <dbReference type="EMBL" id="NEU03936.1"/>
    </source>
</evidence>
<keyword evidence="5 6" id="KW-0472">Membrane</keyword>
<dbReference type="GO" id="GO:0005886">
    <property type="term" value="C:plasma membrane"/>
    <property type="evidence" value="ECO:0007669"/>
    <property type="project" value="UniProtKB-SubCell"/>
</dbReference>
<evidence type="ECO:0000256" key="1">
    <source>
        <dbReference type="ARBA" id="ARBA00004651"/>
    </source>
</evidence>
<dbReference type="AlphaFoldDB" id="A0A6M0GZC8"/>
<feature type="transmembrane region" description="Helical" evidence="6">
    <location>
        <begin position="331"/>
        <end position="353"/>
    </location>
</feature>
<feature type="transmembrane region" description="Helical" evidence="6">
    <location>
        <begin position="389"/>
        <end position="411"/>
    </location>
</feature>
<keyword evidence="4 6" id="KW-1133">Transmembrane helix</keyword>
<feature type="transmembrane region" description="Helical" evidence="6">
    <location>
        <begin position="423"/>
        <end position="439"/>
    </location>
</feature>